<dbReference type="OrthoDB" id="3666223at2759"/>
<feature type="chain" id="PRO_5022809721" evidence="3">
    <location>
        <begin position="20"/>
        <end position="470"/>
    </location>
</feature>
<proteinExistence type="predicted"/>
<dbReference type="InterPro" id="IPR001304">
    <property type="entry name" value="C-type_lectin-like"/>
</dbReference>
<dbReference type="InterPro" id="IPR013783">
    <property type="entry name" value="Ig-like_fold"/>
</dbReference>
<dbReference type="PROSITE" id="PS50041">
    <property type="entry name" value="C_TYPE_LECTIN_2"/>
    <property type="match status" value="1"/>
</dbReference>
<keyword evidence="3" id="KW-0732">Signal</keyword>
<dbReference type="AlphaFoldDB" id="A0A5B7CNF4"/>
<feature type="domain" description="Ig-like" evidence="5">
    <location>
        <begin position="310"/>
        <end position="373"/>
    </location>
</feature>
<dbReference type="EMBL" id="VSRR010000138">
    <property type="protein sequence ID" value="MPC10959.1"/>
    <property type="molecule type" value="Genomic_DNA"/>
</dbReference>
<dbReference type="PANTHER" id="PTHR44170">
    <property type="entry name" value="PROTEIN SIDEKICK"/>
    <property type="match status" value="1"/>
</dbReference>
<evidence type="ECO:0000256" key="2">
    <source>
        <dbReference type="ARBA" id="ARBA00023157"/>
    </source>
</evidence>
<keyword evidence="2" id="KW-1015">Disulfide bond</keyword>
<keyword evidence="7" id="KW-1185">Reference proteome</keyword>
<dbReference type="GO" id="GO:0098609">
    <property type="term" value="P:cell-cell adhesion"/>
    <property type="evidence" value="ECO:0007669"/>
    <property type="project" value="TreeGrafter"/>
</dbReference>
<dbReference type="InterPro" id="IPR016187">
    <property type="entry name" value="CTDL_fold"/>
</dbReference>
<sequence>MELWALVIVATVVVAAGRAQMLQNNLLVDPLLENTVEKTCPTNWSTHRGSCYKYIRSPVKTRQQARAQCQAYGEGSDLVSVSNKEEHGFLTRYLHENDPLQRKWYTAGYQKTPGFWENEGDGSSYQDMTEAFLPEQAISPQNNYLAYSYSVMHKEWGLLMVDGEEALLYVCEIPQANINNIIDESVERDHEYGLVIEDPTKVPQGPVFDLQPVDKIFDLARREVINYISVTCLAKGYPPPTYTWYKESYENEAIRSRPIDPLQDPRFTVEDRGKYHCRAENKFGSITSESIQLSFAYVAEFNLKRSDEIGNQYWGKAIYCDPPQHFPDVRYYWARTFFPNLVEEDRRTMVSHDGNLYFSYVDMIDNGLYSCNVMSTVSGIGKNGPFFNLDVLPHRESAGLCWVGGVRTKTLAKTVSLACSVNFETRCTRTSLLPTTANYQQLKFANNFPKAFPEAPIRGEDVRLECIVFG</sequence>
<feature type="signal peptide" evidence="3">
    <location>
        <begin position="1"/>
        <end position="19"/>
    </location>
</feature>
<dbReference type="InterPro" id="IPR036179">
    <property type="entry name" value="Ig-like_dom_sf"/>
</dbReference>
<dbReference type="SMART" id="SM00408">
    <property type="entry name" value="IGc2"/>
    <property type="match status" value="1"/>
</dbReference>
<evidence type="ECO:0000259" key="4">
    <source>
        <dbReference type="PROSITE" id="PS50041"/>
    </source>
</evidence>
<dbReference type="Proteomes" id="UP000324222">
    <property type="component" value="Unassembled WGS sequence"/>
</dbReference>
<feature type="domain" description="Ig-like" evidence="5">
    <location>
        <begin position="206"/>
        <end position="294"/>
    </location>
</feature>
<dbReference type="Pfam" id="PF13895">
    <property type="entry name" value="Ig_2"/>
    <property type="match status" value="1"/>
</dbReference>
<comment type="caution">
    <text evidence="6">The sequence shown here is derived from an EMBL/GenBank/DDBJ whole genome shotgun (WGS) entry which is preliminary data.</text>
</comment>
<evidence type="ECO:0000313" key="6">
    <source>
        <dbReference type="EMBL" id="MPC10959.1"/>
    </source>
</evidence>
<evidence type="ECO:0000259" key="5">
    <source>
        <dbReference type="PROSITE" id="PS50835"/>
    </source>
</evidence>
<dbReference type="SUPFAM" id="SSF56436">
    <property type="entry name" value="C-type lectin-like"/>
    <property type="match status" value="1"/>
</dbReference>
<dbReference type="PROSITE" id="PS50835">
    <property type="entry name" value="IG_LIKE"/>
    <property type="match status" value="2"/>
</dbReference>
<dbReference type="InterPro" id="IPR007110">
    <property type="entry name" value="Ig-like_dom"/>
</dbReference>
<dbReference type="GO" id="GO:0030424">
    <property type="term" value="C:axon"/>
    <property type="evidence" value="ECO:0007669"/>
    <property type="project" value="TreeGrafter"/>
</dbReference>
<dbReference type="Gene3D" id="2.60.40.10">
    <property type="entry name" value="Immunoglobulins"/>
    <property type="match status" value="2"/>
</dbReference>
<gene>
    <name evidence="6" type="primary">Cont</name>
    <name evidence="6" type="ORF">E2C01_003605</name>
</gene>
<organism evidence="6 7">
    <name type="scientific">Portunus trituberculatus</name>
    <name type="common">Swimming crab</name>
    <name type="synonym">Neptunus trituberculatus</name>
    <dbReference type="NCBI Taxonomy" id="210409"/>
    <lineage>
        <taxon>Eukaryota</taxon>
        <taxon>Metazoa</taxon>
        <taxon>Ecdysozoa</taxon>
        <taxon>Arthropoda</taxon>
        <taxon>Crustacea</taxon>
        <taxon>Multicrustacea</taxon>
        <taxon>Malacostraca</taxon>
        <taxon>Eumalacostraca</taxon>
        <taxon>Eucarida</taxon>
        <taxon>Decapoda</taxon>
        <taxon>Pleocyemata</taxon>
        <taxon>Brachyura</taxon>
        <taxon>Eubrachyura</taxon>
        <taxon>Portunoidea</taxon>
        <taxon>Portunidae</taxon>
        <taxon>Portuninae</taxon>
        <taxon>Portunus</taxon>
    </lineage>
</organism>
<dbReference type="InterPro" id="IPR016186">
    <property type="entry name" value="C-type_lectin-like/link_sf"/>
</dbReference>
<dbReference type="InterPro" id="IPR003598">
    <property type="entry name" value="Ig_sub2"/>
</dbReference>
<reference evidence="6 7" key="1">
    <citation type="submission" date="2019-05" db="EMBL/GenBank/DDBJ databases">
        <title>Another draft genome of Portunus trituberculatus and its Hox gene families provides insights of decapod evolution.</title>
        <authorList>
            <person name="Jeong J.-H."/>
            <person name="Song I."/>
            <person name="Kim S."/>
            <person name="Choi T."/>
            <person name="Kim D."/>
            <person name="Ryu S."/>
            <person name="Kim W."/>
        </authorList>
    </citation>
    <scope>NUCLEOTIDE SEQUENCE [LARGE SCALE GENOMIC DNA]</scope>
    <source>
        <tissue evidence="6">Muscle</tissue>
    </source>
</reference>
<dbReference type="Gene3D" id="3.10.100.10">
    <property type="entry name" value="Mannose-Binding Protein A, subunit A"/>
    <property type="match status" value="1"/>
</dbReference>
<keyword evidence="1" id="KW-0677">Repeat</keyword>
<dbReference type="PANTHER" id="PTHR44170:SF6">
    <property type="entry name" value="CONTACTIN"/>
    <property type="match status" value="1"/>
</dbReference>
<evidence type="ECO:0000256" key="1">
    <source>
        <dbReference type="ARBA" id="ARBA00022737"/>
    </source>
</evidence>
<accession>A0A5B7CNF4</accession>
<dbReference type="GO" id="GO:0007411">
    <property type="term" value="P:axon guidance"/>
    <property type="evidence" value="ECO:0007669"/>
    <property type="project" value="TreeGrafter"/>
</dbReference>
<evidence type="ECO:0000256" key="3">
    <source>
        <dbReference type="SAM" id="SignalP"/>
    </source>
</evidence>
<dbReference type="SUPFAM" id="SSF48726">
    <property type="entry name" value="Immunoglobulin"/>
    <property type="match status" value="2"/>
</dbReference>
<feature type="domain" description="C-type lectin" evidence="4">
    <location>
        <begin position="47"/>
        <end position="156"/>
    </location>
</feature>
<protein>
    <submittedName>
        <fullName evidence="6">Contactin</fullName>
    </submittedName>
</protein>
<dbReference type="SMART" id="SM00034">
    <property type="entry name" value="CLECT"/>
    <property type="match status" value="1"/>
</dbReference>
<name>A0A5B7CNF4_PORTR</name>
<dbReference type="GO" id="GO:0005886">
    <property type="term" value="C:plasma membrane"/>
    <property type="evidence" value="ECO:0007669"/>
    <property type="project" value="TreeGrafter"/>
</dbReference>
<evidence type="ECO:0000313" key="7">
    <source>
        <dbReference type="Proteomes" id="UP000324222"/>
    </source>
</evidence>